<dbReference type="EMBL" id="GGEC01074564">
    <property type="protein sequence ID" value="MBX55048.1"/>
    <property type="molecule type" value="Transcribed_RNA"/>
</dbReference>
<protein>
    <submittedName>
        <fullName evidence="1">Uncharacterized protein</fullName>
    </submittedName>
</protein>
<accession>A0A2P2PJX3</accession>
<sequence>MSCQNILLFV</sequence>
<evidence type="ECO:0000313" key="1">
    <source>
        <dbReference type="EMBL" id="MBX55048.1"/>
    </source>
</evidence>
<organism evidence="1">
    <name type="scientific">Rhizophora mucronata</name>
    <name type="common">Asiatic mangrove</name>
    <dbReference type="NCBI Taxonomy" id="61149"/>
    <lineage>
        <taxon>Eukaryota</taxon>
        <taxon>Viridiplantae</taxon>
        <taxon>Streptophyta</taxon>
        <taxon>Embryophyta</taxon>
        <taxon>Tracheophyta</taxon>
        <taxon>Spermatophyta</taxon>
        <taxon>Magnoliopsida</taxon>
        <taxon>eudicotyledons</taxon>
        <taxon>Gunneridae</taxon>
        <taxon>Pentapetalae</taxon>
        <taxon>rosids</taxon>
        <taxon>fabids</taxon>
        <taxon>Malpighiales</taxon>
        <taxon>Rhizophoraceae</taxon>
        <taxon>Rhizophora</taxon>
    </lineage>
</organism>
<name>A0A2P2PJX3_RHIMU</name>
<proteinExistence type="predicted"/>
<reference evidence="1" key="1">
    <citation type="submission" date="2018-02" db="EMBL/GenBank/DDBJ databases">
        <title>Rhizophora mucronata_Transcriptome.</title>
        <authorList>
            <person name="Meera S.P."/>
            <person name="Sreeshan A."/>
            <person name="Augustine A."/>
        </authorList>
    </citation>
    <scope>NUCLEOTIDE SEQUENCE</scope>
    <source>
        <tissue evidence="1">Leaf</tissue>
    </source>
</reference>